<evidence type="ECO:0000313" key="4">
    <source>
        <dbReference type="Proteomes" id="UP001208570"/>
    </source>
</evidence>
<feature type="compositionally biased region" description="Polar residues" evidence="1">
    <location>
        <begin position="306"/>
        <end position="316"/>
    </location>
</feature>
<feature type="region of interest" description="Disordered" evidence="1">
    <location>
        <begin position="549"/>
        <end position="793"/>
    </location>
</feature>
<name>A0AAD9KCF1_9ANNE</name>
<dbReference type="PANTHER" id="PTHR47695:SF3">
    <property type="entry name" value="PID DOMAIN-CONTAINING PROTEIN"/>
    <property type="match status" value="1"/>
</dbReference>
<dbReference type="GO" id="GO:0005737">
    <property type="term" value="C:cytoplasm"/>
    <property type="evidence" value="ECO:0007669"/>
    <property type="project" value="TreeGrafter"/>
</dbReference>
<dbReference type="PROSITE" id="PS01179">
    <property type="entry name" value="PID"/>
    <property type="match status" value="1"/>
</dbReference>
<keyword evidence="4" id="KW-1185">Reference proteome</keyword>
<feature type="domain" description="PID" evidence="2">
    <location>
        <begin position="5"/>
        <end position="77"/>
    </location>
</feature>
<feature type="region of interest" description="Disordered" evidence="1">
    <location>
        <begin position="292"/>
        <end position="316"/>
    </location>
</feature>
<gene>
    <name evidence="3" type="ORF">LSH36_16g14026</name>
</gene>
<feature type="region of interest" description="Disordered" evidence="1">
    <location>
        <begin position="805"/>
        <end position="896"/>
    </location>
</feature>
<protein>
    <recommendedName>
        <fullName evidence="2">PID domain-containing protein</fullName>
    </recommendedName>
</protein>
<feature type="compositionally biased region" description="Polar residues" evidence="1">
    <location>
        <begin position="880"/>
        <end position="895"/>
    </location>
</feature>
<feature type="compositionally biased region" description="Low complexity" evidence="1">
    <location>
        <begin position="164"/>
        <end position="179"/>
    </location>
</feature>
<feature type="compositionally biased region" description="Low complexity" evidence="1">
    <location>
        <begin position="295"/>
        <end position="305"/>
    </location>
</feature>
<proteinExistence type="predicted"/>
<reference evidence="3" key="1">
    <citation type="journal article" date="2023" name="Mol. Biol. Evol.">
        <title>Third-Generation Sequencing Reveals the Adaptive Role of the Epigenome in Three Deep-Sea Polychaetes.</title>
        <authorList>
            <person name="Perez M."/>
            <person name="Aroh O."/>
            <person name="Sun Y."/>
            <person name="Lan Y."/>
            <person name="Juniper S.K."/>
            <person name="Young C.R."/>
            <person name="Angers B."/>
            <person name="Qian P.Y."/>
        </authorList>
    </citation>
    <scope>NUCLEOTIDE SEQUENCE</scope>
    <source>
        <strain evidence="3">P08H-3</strain>
    </source>
</reference>
<feature type="compositionally biased region" description="Low complexity" evidence="1">
    <location>
        <begin position="1019"/>
        <end position="1031"/>
    </location>
</feature>
<sequence>MNLCHHHAVHKISFIARDVTDARAFGYIYSPGDGKHKFFGIKTEKAAEALVLTLRDLFQVVFEMKKKEVEEAKKQKELCDNRENIKKEDQLDRTSIDSRDSAKSEGTSKREKCVGNLLNLENELETLEQGLQQISVFGQQQYEGLPPPASPGDWSAGSDSWGNPSTPQSVSLSASASGSQSYLHSHKDVQEAVMPAGGGFPTVPRPGHQVSPSSVSSIARPGMMHRPKSIQSQASFSTPPPKAAGWATFDSPSPPGSQSETQALTSFETTFPSQPTSQTQIHSKLEAKLQAQAQTISTTTSHTVSPQAGNRSLDNRQVSQDLFRVDPFFKDGTSFSDNIIKPSLAGDSVTVKGQCDAFNDCSQNSFTEKSDTSQTNSESNPFSDSVFEPSRYAASPANGCTSALNAAFASTPIQPSDKDQRTQETFNSLMACAEESKGETILEQASISKPTDLALTQETKNTLGADSDPFGAVSPATEAKLNTTVGLSDDPFDTSSFLMPKSRGPLDLSQLKPVSLNTFGPLDHASCINELSVVVEGESLSELRIPSPKIPPPLLPTTAPPIGTEAGASSSLPPPLKHVTVDDAPPPPPRSLAPTQVTQQASGGDTVGMTPPPIPKRPPITTGSSPKLLRQSTIHFPMETELPPPPPPRPGLSSVDKPKLGMIGRTESLGSSGPPPPPPRPATKSSDMFSTDAILSKVKMSSATMRTTISPIPRPRPRPRSKTPANTSSGLTIAEDSIFSNTERPSSAADFRDPFSEHQFSFGKGSAQMPDSSFLTPHFEAGSHNAATEPSTITTVKEELPDPFAEVDPFRNDEQSDPFVDMPDPFTMESPMDPFSGDFKGELFTTKAVTLSTGDTPRHEMNYTEDDPFHKPSCNGDVASKQTADPHYNNNNSCGSYGEMTLRTDTSLEASMSLPFAYSTDSNQQSSVDDSSETKNGQSDVFGAESDSKKSDPFEFDVFSSDFFKKQFNNTGGKANSSWISGVDGGIVPGPKTNDNGAAALVSVVERVSPGLTPSSIPNSSNKDGDSSSNSEIADAFGDDSAAHQTMQLTLSEGQCQAQILVAAEVGSLFEREVVSDLMYNKRHMKKNPIIDNNSMEGMNDDDQLCQYTAIMEVLVTMETVSTAYAGCQLSGVRYQSLSSSTIHQDSMLLLASDSDIFC</sequence>
<dbReference type="AlphaFoldDB" id="A0AAD9KCF1"/>
<dbReference type="Proteomes" id="UP001208570">
    <property type="component" value="Unassembled WGS sequence"/>
</dbReference>
<dbReference type="PANTHER" id="PTHR47695">
    <property type="entry name" value="PID DOMAIN-CONTAINING PROTEIN"/>
    <property type="match status" value="1"/>
</dbReference>
<feature type="region of interest" description="Disordered" evidence="1">
    <location>
        <begin position="89"/>
        <end position="110"/>
    </location>
</feature>
<feature type="compositionally biased region" description="Polar residues" evidence="1">
    <location>
        <begin position="593"/>
        <end position="603"/>
    </location>
</feature>
<organism evidence="3 4">
    <name type="scientific">Paralvinella palmiformis</name>
    <dbReference type="NCBI Taxonomy" id="53620"/>
    <lineage>
        <taxon>Eukaryota</taxon>
        <taxon>Metazoa</taxon>
        <taxon>Spiralia</taxon>
        <taxon>Lophotrochozoa</taxon>
        <taxon>Annelida</taxon>
        <taxon>Polychaeta</taxon>
        <taxon>Sedentaria</taxon>
        <taxon>Canalipalpata</taxon>
        <taxon>Terebellida</taxon>
        <taxon>Terebelliformia</taxon>
        <taxon>Alvinellidae</taxon>
        <taxon>Paralvinella</taxon>
    </lineage>
</organism>
<accession>A0AAD9KCF1</accession>
<feature type="compositionally biased region" description="Basic and acidic residues" evidence="1">
    <location>
        <begin position="856"/>
        <end position="870"/>
    </location>
</feature>
<feature type="region of interest" description="Disordered" evidence="1">
    <location>
        <begin position="232"/>
        <end position="261"/>
    </location>
</feature>
<evidence type="ECO:0000256" key="1">
    <source>
        <dbReference type="SAM" id="MobiDB-lite"/>
    </source>
</evidence>
<feature type="compositionally biased region" description="Low complexity" evidence="1">
    <location>
        <begin position="919"/>
        <end position="929"/>
    </location>
</feature>
<dbReference type="Gene3D" id="2.30.29.30">
    <property type="entry name" value="Pleckstrin-homology domain (PH domain)/Phosphotyrosine-binding domain (PTB)"/>
    <property type="match status" value="1"/>
</dbReference>
<feature type="region of interest" description="Disordered" evidence="1">
    <location>
        <begin position="919"/>
        <end position="950"/>
    </location>
</feature>
<dbReference type="InterPro" id="IPR011993">
    <property type="entry name" value="PH-like_dom_sf"/>
</dbReference>
<evidence type="ECO:0000313" key="3">
    <source>
        <dbReference type="EMBL" id="KAK2168560.1"/>
    </source>
</evidence>
<evidence type="ECO:0000259" key="2">
    <source>
        <dbReference type="PROSITE" id="PS01179"/>
    </source>
</evidence>
<feature type="compositionally biased region" description="Polar residues" evidence="1">
    <location>
        <begin position="366"/>
        <end position="383"/>
    </location>
</feature>
<feature type="region of interest" description="Disordered" evidence="1">
    <location>
        <begin position="141"/>
        <end position="179"/>
    </location>
</feature>
<dbReference type="SUPFAM" id="SSF50729">
    <property type="entry name" value="PH domain-like"/>
    <property type="match status" value="1"/>
</dbReference>
<dbReference type="EMBL" id="JAODUP010000016">
    <property type="protein sequence ID" value="KAK2168560.1"/>
    <property type="molecule type" value="Genomic_DNA"/>
</dbReference>
<feature type="compositionally biased region" description="Pro residues" evidence="1">
    <location>
        <begin position="549"/>
        <end position="559"/>
    </location>
</feature>
<comment type="caution">
    <text evidence="3">The sequence shown here is derived from an EMBL/GenBank/DDBJ whole genome shotgun (WGS) entry which is preliminary data.</text>
</comment>
<feature type="region of interest" description="Disordered" evidence="1">
    <location>
        <begin position="366"/>
        <end position="390"/>
    </location>
</feature>
<feature type="region of interest" description="Disordered" evidence="1">
    <location>
        <begin position="1010"/>
        <end position="1035"/>
    </location>
</feature>
<dbReference type="InterPro" id="IPR006020">
    <property type="entry name" value="PTB/PI_dom"/>
</dbReference>